<dbReference type="Pfam" id="PF00153">
    <property type="entry name" value="Mito_carr"/>
    <property type="match status" value="3"/>
</dbReference>
<dbReference type="PANTHER" id="PTHR45624">
    <property type="entry name" value="MITOCHONDRIAL BASIC AMINO ACIDS TRANSPORTER-RELATED"/>
    <property type="match status" value="1"/>
</dbReference>
<organism evidence="12 13">
    <name type="scientific">Geodia barretti</name>
    <name type="common">Barrett's horny sponge</name>
    <dbReference type="NCBI Taxonomy" id="519541"/>
    <lineage>
        <taxon>Eukaryota</taxon>
        <taxon>Metazoa</taxon>
        <taxon>Porifera</taxon>
        <taxon>Demospongiae</taxon>
        <taxon>Heteroscleromorpha</taxon>
        <taxon>Tetractinellida</taxon>
        <taxon>Astrophorina</taxon>
        <taxon>Geodiidae</taxon>
        <taxon>Geodia</taxon>
    </lineage>
</organism>
<comment type="subcellular location">
    <subcellularLocation>
        <location evidence="1">Mitochondrion membrane</location>
        <topology evidence="1">Multi-pass membrane protein</topology>
    </subcellularLocation>
</comment>
<evidence type="ECO:0000256" key="11">
    <source>
        <dbReference type="SAM" id="Phobius"/>
    </source>
</evidence>
<dbReference type="EMBL" id="CASHTH010000710">
    <property type="protein sequence ID" value="CAI8006703.1"/>
    <property type="molecule type" value="Genomic_DNA"/>
</dbReference>
<name>A0AA35R8D4_GEOBA</name>
<dbReference type="SUPFAM" id="SSF103506">
    <property type="entry name" value="Mitochondrial carrier"/>
    <property type="match status" value="1"/>
</dbReference>
<keyword evidence="7" id="KW-0496">Mitochondrion</keyword>
<comment type="caution">
    <text evidence="12">The sequence shown here is derived from an EMBL/GenBank/DDBJ whole genome shotgun (WGS) entry which is preliminary data.</text>
</comment>
<sequence>MTAGNETAEKPARAQPGPVTNLLAGGVGGICLVITGHPLDTIKVRLQTQQPGQAQFKGTLDCALQTVRHEGVRGLYRGMLAPLIGVTPMYSICFFGYGVGKQLQTKSPNQELSLLQHFNAGMVAGVMTTVIMAPGERIKCLMQIQQSMKGEAKYSGSMDCARQLFREGGIRSVYRGTAATLLRDVPASGLYFGGYEFLLNWLTPEGKSRKDLSPGRVLLAGGVAGMANWGWAIGPDVLKSRFQTAPEGQYTGIRHVFRELMRNEGPTAMFRGITPILLRAFPANAACFLGYEVAIRVLEMALPSNW</sequence>
<evidence type="ECO:0000256" key="10">
    <source>
        <dbReference type="RuleBase" id="RU000488"/>
    </source>
</evidence>
<evidence type="ECO:0000256" key="3">
    <source>
        <dbReference type="ARBA" id="ARBA00022448"/>
    </source>
</evidence>
<keyword evidence="3 10" id="KW-0813">Transport</keyword>
<dbReference type="GO" id="GO:0031966">
    <property type="term" value="C:mitochondrial membrane"/>
    <property type="evidence" value="ECO:0007669"/>
    <property type="project" value="UniProtKB-SubCell"/>
</dbReference>
<evidence type="ECO:0000256" key="4">
    <source>
        <dbReference type="ARBA" id="ARBA00022692"/>
    </source>
</evidence>
<dbReference type="GO" id="GO:0015227">
    <property type="term" value="F:O-acyl-L-carnitine transmembrane transporter activity"/>
    <property type="evidence" value="ECO:0007669"/>
    <property type="project" value="TreeGrafter"/>
</dbReference>
<keyword evidence="5" id="KW-0677">Repeat</keyword>
<dbReference type="Proteomes" id="UP001174909">
    <property type="component" value="Unassembled WGS sequence"/>
</dbReference>
<dbReference type="InterPro" id="IPR050567">
    <property type="entry name" value="Mitochondrial_Carrier"/>
</dbReference>
<evidence type="ECO:0000256" key="9">
    <source>
        <dbReference type="PROSITE-ProRule" id="PRU00282"/>
    </source>
</evidence>
<accession>A0AA35R8D4</accession>
<feature type="repeat" description="Solcar" evidence="9">
    <location>
        <begin position="112"/>
        <end position="201"/>
    </location>
</feature>
<dbReference type="PANTHER" id="PTHR45624:SF4">
    <property type="entry name" value="CONGESTED-LIKE TRACHEA PROTEIN-RELATED"/>
    <property type="match status" value="1"/>
</dbReference>
<feature type="transmembrane region" description="Helical" evidence="11">
    <location>
        <begin position="78"/>
        <end position="97"/>
    </location>
</feature>
<evidence type="ECO:0000256" key="7">
    <source>
        <dbReference type="ARBA" id="ARBA00023128"/>
    </source>
</evidence>
<dbReference type="GO" id="GO:1902603">
    <property type="term" value="P:carnitine transmembrane transport"/>
    <property type="evidence" value="ECO:0007669"/>
    <property type="project" value="TreeGrafter"/>
</dbReference>
<protein>
    <submittedName>
        <fullName evidence="12">Mitochondrial carnitine/acylcarnitine carrier protein</fullName>
    </submittedName>
</protein>
<keyword evidence="6 11" id="KW-1133">Transmembrane helix</keyword>
<dbReference type="InterPro" id="IPR018108">
    <property type="entry name" value="MCP_transmembrane"/>
</dbReference>
<dbReference type="AlphaFoldDB" id="A0AA35R8D4"/>
<evidence type="ECO:0000256" key="6">
    <source>
        <dbReference type="ARBA" id="ARBA00022989"/>
    </source>
</evidence>
<comment type="similarity">
    <text evidence="2 10">Belongs to the mitochondrial carrier (TC 2.A.29) family.</text>
</comment>
<keyword evidence="13" id="KW-1185">Reference proteome</keyword>
<evidence type="ECO:0000256" key="5">
    <source>
        <dbReference type="ARBA" id="ARBA00022737"/>
    </source>
</evidence>
<dbReference type="Gene3D" id="1.50.40.10">
    <property type="entry name" value="Mitochondrial carrier domain"/>
    <property type="match status" value="2"/>
</dbReference>
<keyword evidence="4 9" id="KW-0812">Transmembrane</keyword>
<evidence type="ECO:0000256" key="8">
    <source>
        <dbReference type="ARBA" id="ARBA00023136"/>
    </source>
</evidence>
<reference evidence="12" key="1">
    <citation type="submission" date="2023-03" db="EMBL/GenBank/DDBJ databases">
        <authorList>
            <person name="Steffen K."/>
            <person name="Cardenas P."/>
        </authorList>
    </citation>
    <scope>NUCLEOTIDE SEQUENCE</scope>
</reference>
<dbReference type="GO" id="GO:0006839">
    <property type="term" value="P:mitochondrial transport"/>
    <property type="evidence" value="ECO:0007669"/>
    <property type="project" value="TreeGrafter"/>
</dbReference>
<gene>
    <name evidence="12" type="ORF">GBAR_LOCUS4859</name>
</gene>
<evidence type="ECO:0000313" key="13">
    <source>
        <dbReference type="Proteomes" id="UP001174909"/>
    </source>
</evidence>
<dbReference type="InterPro" id="IPR023395">
    <property type="entry name" value="MCP_dom_sf"/>
</dbReference>
<keyword evidence="8 9" id="KW-0472">Membrane</keyword>
<feature type="repeat" description="Solcar" evidence="9">
    <location>
        <begin position="16"/>
        <end position="103"/>
    </location>
</feature>
<evidence type="ECO:0000256" key="2">
    <source>
        <dbReference type="ARBA" id="ARBA00006375"/>
    </source>
</evidence>
<feature type="transmembrane region" description="Helical" evidence="11">
    <location>
        <begin position="117"/>
        <end position="135"/>
    </location>
</feature>
<evidence type="ECO:0000256" key="1">
    <source>
        <dbReference type="ARBA" id="ARBA00004225"/>
    </source>
</evidence>
<evidence type="ECO:0000313" key="12">
    <source>
        <dbReference type="EMBL" id="CAI8006703.1"/>
    </source>
</evidence>
<proteinExistence type="inferred from homology"/>
<feature type="repeat" description="Solcar" evidence="9">
    <location>
        <begin position="212"/>
        <end position="297"/>
    </location>
</feature>
<dbReference type="PROSITE" id="PS50920">
    <property type="entry name" value="SOLCAR"/>
    <property type="match status" value="3"/>
</dbReference>